<evidence type="ECO:0000256" key="3">
    <source>
        <dbReference type="HAMAP-Rule" id="MF_01384"/>
    </source>
</evidence>
<dbReference type="HAMAP" id="MF_01384">
    <property type="entry name" value="UreD"/>
    <property type="match status" value="1"/>
</dbReference>
<evidence type="ECO:0000256" key="2">
    <source>
        <dbReference type="ARBA" id="ARBA00023186"/>
    </source>
</evidence>
<dbReference type="Proteomes" id="UP000001353">
    <property type="component" value="Chromosome"/>
</dbReference>
<comment type="subunit">
    <text evidence="3">UreD, UreF and UreG form a complex that acts as a GTP-hydrolysis-dependent molecular chaperone, activating the urease apoprotein by helping to assemble the nickel containing metallocenter of UreC. The UreE protein probably delivers the nickel.</text>
</comment>
<evidence type="ECO:0000256" key="1">
    <source>
        <dbReference type="ARBA" id="ARBA00007177"/>
    </source>
</evidence>
<keyword evidence="3" id="KW-0996">Nickel insertion</keyword>
<dbReference type="Pfam" id="PF01774">
    <property type="entry name" value="UreD"/>
    <property type="match status" value="1"/>
</dbReference>
<organism evidence="4 5">
    <name type="scientific">Roseobacter litoralis (strain ATCC 49566 / DSM 6996 / JCM 21268 / NBRC 15278 / OCh 149)</name>
    <dbReference type="NCBI Taxonomy" id="391595"/>
    <lineage>
        <taxon>Bacteria</taxon>
        <taxon>Pseudomonadati</taxon>
        <taxon>Pseudomonadota</taxon>
        <taxon>Alphaproteobacteria</taxon>
        <taxon>Rhodobacterales</taxon>
        <taxon>Roseobacteraceae</taxon>
        <taxon>Roseobacter</taxon>
    </lineage>
</organism>
<dbReference type="eggNOG" id="COG0829">
    <property type="taxonomic scope" value="Bacteria"/>
</dbReference>
<keyword evidence="5" id="KW-1185">Reference proteome</keyword>
<dbReference type="AlphaFoldDB" id="F7ZK54"/>
<comment type="similarity">
    <text evidence="1 3">Belongs to the UreD family.</text>
</comment>
<name>F7ZK54_ROSLO</name>
<keyword evidence="3" id="KW-0963">Cytoplasm</keyword>
<comment type="subcellular location">
    <subcellularLocation>
        <location evidence="3">Cytoplasm</location>
    </subcellularLocation>
</comment>
<dbReference type="PANTHER" id="PTHR33643">
    <property type="entry name" value="UREASE ACCESSORY PROTEIN D"/>
    <property type="match status" value="1"/>
</dbReference>
<dbReference type="GO" id="GO:0005737">
    <property type="term" value="C:cytoplasm"/>
    <property type="evidence" value="ECO:0007669"/>
    <property type="project" value="UniProtKB-SubCell"/>
</dbReference>
<accession>F7ZK54</accession>
<protein>
    <recommendedName>
        <fullName evidence="3">Urease accessory protein UreD</fullName>
    </recommendedName>
</protein>
<dbReference type="InterPro" id="IPR002669">
    <property type="entry name" value="UreD"/>
</dbReference>
<dbReference type="RefSeq" id="WP_013960618.1">
    <property type="nucleotide sequence ID" value="NC_015730.1"/>
</dbReference>
<dbReference type="PANTHER" id="PTHR33643:SF1">
    <property type="entry name" value="UREASE ACCESSORY PROTEIN D"/>
    <property type="match status" value="1"/>
</dbReference>
<evidence type="ECO:0000313" key="5">
    <source>
        <dbReference type="Proteomes" id="UP000001353"/>
    </source>
</evidence>
<evidence type="ECO:0000313" key="4">
    <source>
        <dbReference type="EMBL" id="AEI92677.1"/>
    </source>
</evidence>
<gene>
    <name evidence="3" type="primary">ureD</name>
    <name evidence="4" type="synonym">ureD1</name>
    <name evidence="4" type="ordered locus">RLO149_c006490</name>
</gene>
<dbReference type="KEGG" id="rli:RLO149_c006490"/>
<proteinExistence type="inferred from homology"/>
<dbReference type="HOGENOM" id="CLU_056339_2_0_5"/>
<dbReference type="EMBL" id="CP002623">
    <property type="protein sequence ID" value="AEI92677.1"/>
    <property type="molecule type" value="Genomic_DNA"/>
</dbReference>
<comment type="function">
    <text evidence="3">Required for maturation of urease via the functional incorporation of the urease nickel metallocenter.</text>
</comment>
<dbReference type="STRING" id="391595.RLO149_c006490"/>
<dbReference type="GO" id="GO:0016151">
    <property type="term" value="F:nickel cation binding"/>
    <property type="evidence" value="ECO:0007669"/>
    <property type="project" value="UniProtKB-UniRule"/>
</dbReference>
<sequence>MRTATPLDQPRAIGFARVSSKRVNGGSGIDGLRQSGALKLLFPTSRHIVQATLINTAGGVTGGDRFEIDGCAGAGSRLTMTTQAAERAYGAQVGQTGEIKTNLKAEAGSHLFWLPQETILYKNAAIDRHLSVNLSTGAEFLMVEPVLFGRRAMGEDVSALAFRDRIDIRRDGAPIYHDAIHLQGDVAAHLDRPAIGGGARAMASLVWVSPDAQGRIDALRRIIGASGGVSLLHKDVLVMRLLATDGYILRRSLIPVLDLITDDTLPQSWRL</sequence>
<keyword evidence="2 3" id="KW-0143">Chaperone</keyword>
<reference evidence="4 5" key="1">
    <citation type="journal article" date="2011" name="BMC Genomics">
        <title>Comparative genome analysis and genome-guided physiological analysis of Roseobacter litoralis.</title>
        <authorList>
            <person name="Kalhoefer D."/>
            <person name="Thole S."/>
            <person name="Voget S."/>
            <person name="Lehmann R."/>
            <person name="Liesegang H."/>
            <person name="Wollher A."/>
            <person name="Daniel R."/>
            <person name="Simon M."/>
            <person name="Brinkhoff T."/>
        </authorList>
    </citation>
    <scope>NUCLEOTIDE SEQUENCE [LARGE SCALE GENOMIC DNA]</scope>
    <source>
        <strain evidence="5">ATCC 49566 / DSM 6996 / JCM 21268 / NBRC 15278 / OCh 149</strain>
    </source>
</reference>